<dbReference type="AlphaFoldDB" id="A0A6P1YGM3"/>
<dbReference type="KEGG" id="apra:G3A50_00220"/>
<dbReference type="InterPro" id="IPR045601">
    <property type="entry name" value="DUF6455"/>
</dbReference>
<dbReference type="RefSeq" id="WP_163073247.1">
    <property type="nucleotide sequence ID" value="NZ_CP048630.1"/>
</dbReference>
<evidence type="ECO:0000259" key="1">
    <source>
        <dbReference type="Pfam" id="PF20056"/>
    </source>
</evidence>
<reference evidence="2 3" key="1">
    <citation type="submission" date="2020-02" db="EMBL/GenBank/DDBJ databases">
        <authorList>
            <person name="Li G."/>
        </authorList>
    </citation>
    <scope>NUCLEOTIDE SEQUENCE [LARGE SCALE GENOMIC DNA]</scope>
    <source>
        <strain evidence="2 3">DSM 102029</strain>
    </source>
</reference>
<dbReference type="Pfam" id="PF20056">
    <property type="entry name" value="DUF6455"/>
    <property type="match status" value="1"/>
</dbReference>
<proteinExistence type="predicted"/>
<keyword evidence="3" id="KW-1185">Reference proteome</keyword>
<dbReference type="EMBL" id="CP048630">
    <property type="protein sequence ID" value="QIB32302.1"/>
    <property type="molecule type" value="Genomic_DNA"/>
</dbReference>
<evidence type="ECO:0000313" key="3">
    <source>
        <dbReference type="Proteomes" id="UP000464751"/>
    </source>
</evidence>
<organism evidence="2 3">
    <name type="scientific">Ancylobacter pratisalsi</name>
    <dbReference type="NCBI Taxonomy" id="1745854"/>
    <lineage>
        <taxon>Bacteria</taxon>
        <taxon>Pseudomonadati</taxon>
        <taxon>Pseudomonadota</taxon>
        <taxon>Alphaproteobacteria</taxon>
        <taxon>Hyphomicrobiales</taxon>
        <taxon>Xanthobacteraceae</taxon>
        <taxon>Ancylobacter</taxon>
    </lineage>
</organism>
<dbReference type="Proteomes" id="UP000464751">
    <property type="component" value="Chromosome"/>
</dbReference>
<feature type="domain" description="DUF6455" evidence="1">
    <location>
        <begin position="4"/>
        <end position="76"/>
    </location>
</feature>
<accession>A0A6P1YGM3</accession>
<protein>
    <recommendedName>
        <fullName evidence="1">DUF6455 domain-containing protein</fullName>
    </recommendedName>
</protein>
<sequence length="102" mass="11264">MRVDTIDERLALFRQMMERAGLDPESTTISEEALMAAAQRCLGCRVGEECRTWLRDVPDHHPPAGFCRNVETFAAWVEQQVSEDLARREQAGSVGTGATGVA</sequence>
<evidence type="ECO:0000313" key="2">
    <source>
        <dbReference type="EMBL" id="QIB32302.1"/>
    </source>
</evidence>
<name>A0A6P1YGM3_9HYPH</name>
<gene>
    <name evidence="2" type="ORF">G3A50_00220</name>
</gene>